<feature type="region of interest" description="Disordered" evidence="5">
    <location>
        <begin position="148"/>
        <end position="169"/>
    </location>
</feature>
<sequence length="169" mass="17288">MSRAIATIAAASVAALLTACQPTAEAESSAQAVSGPHVVAATDIEAGRYIVLVGGCNDCHTPAYARTGGTEPPESEWLKGSTEGHTGPWGTSYGKNLRLTVAGMTEDEWVEKLATGSSLPPMPWPSVKAMSEADKRAVYRYIKALPGDAGQPAPAPLPPGVAPPGPPAV</sequence>
<dbReference type="InParanoid" id="D9QGS0"/>
<accession>D9QGS0</accession>
<dbReference type="eggNOG" id="COG2010">
    <property type="taxonomic scope" value="Bacteria"/>
</dbReference>
<feature type="compositionally biased region" description="Pro residues" evidence="5">
    <location>
        <begin position="153"/>
        <end position="169"/>
    </location>
</feature>
<dbReference type="BioCyc" id="BSUB633149:G1GM8-1563-MONOMER"/>
<name>D9QGS0_BRESC</name>
<evidence type="ECO:0000313" key="8">
    <source>
        <dbReference type="EMBL" id="ADL00886.1"/>
    </source>
</evidence>
<evidence type="ECO:0000256" key="5">
    <source>
        <dbReference type="SAM" id="MobiDB-lite"/>
    </source>
</evidence>
<evidence type="ECO:0000256" key="2">
    <source>
        <dbReference type="ARBA" id="ARBA00022723"/>
    </source>
</evidence>
<dbReference type="PROSITE" id="PS51257">
    <property type="entry name" value="PROKAR_LIPOPROTEIN"/>
    <property type="match status" value="1"/>
</dbReference>
<dbReference type="EMBL" id="CP002102">
    <property type="protein sequence ID" value="ADL00886.1"/>
    <property type="molecule type" value="Genomic_DNA"/>
</dbReference>
<evidence type="ECO:0000256" key="6">
    <source>
        <dbReference type="SAM" id="SignalP"/>
    </source>
</evidence>
<feature type="signal peptide" evidence="6">
    <location>
        <begin position="1"/>
        <end position="26"/>
    </location>
</feature>
<proteinExistence type="predicted"/>
<reference evidence="9" key="1">
    <citation type="journal article" date="2011" name="J. Bacteriol.">
        <title>Genome sequences of eight morphologically diverse alphaproteobacteria.</title>
        <authorList>
            <consortium name="US DOE Joint Genome Institute"/>
            <person name="Brown P.J."/>
            <person name="Kysela D.T."/>
            <person name="Buechlein A."/>
            <person name="Hemmerich C."/>
            <person name="Brun Y.V."/>
        </authorList>
    </citation>
    <scope>NUCLEOTIDE SEQUENCE [LARGE SCALE GENOMIC DNA]</scope>
    <source>
        <strain evidence="9">ATCC 15264 / DSM 4735 / LMG 14903 / NBRC 16000 / CB 81</strain>
    </source>
</reference>
<keyword evidence="2 4" id="KW-0479">Metal-binding</keyword>
<dbReference type="GO" id="GO:0046872">
    <property type="term" value="F:metal ion binding"/>
    <property type="evidence" value="ECO:0007669"/>
    <property type="project" value="UniProtKB-KW"/>
</dbReference>
<dbReference type="PROSITE" id="PS51007">
    <property type="entry name" value="CYTC"/>
    <property type="match status" value="1"/>
</dbReference>
<gene>
    <name evidence="8" type="ordered locus">Bresu_1575</name>
</gene>
<keyword evidence="9" id="KW-1185">Reference proteome</keyword>
<dbReference type="RefSeq" id="WP_013268988.1">
    <property type="nucleotide sequence ID" value="NC_014375.1"/>
</dbReference>
<organism evidence="8 9">
    <name type="scientific">Brevundimonas subvibrioides (strain ATCC 15264 / DSM 4735 / LMG 14903 / NBRC 16000 / CB 81)</name>
    <name type="common">Caulobacter subvibrioides</name>
    <dbReference type="NCBI Taxonomy" id="633149"/>
    <lineage>
        <taxon>Bacteria</taxon>
        <taxon>Pseudomonadati</taxon>
        <taxon>Pseudomonadota</taxon>
        <taxon>Alphaproteobacteria</taxon>
        <taxon>Caulobacterales</taxon>
        <taxon>Caulobacteraceae</taxon>
        <taxon>Brevundimonas</taxon>
    </lineage>
</organism>
<dbReference type="GO" id="GO:0020037">
    <property type="term" value="F:heme binding"/>
    <property type="evidence" value="ECO:0007669"/>
    <property type="project" value="InterPro"/>
</dbReference>
<keyword evidence="6" id="KW-0732">Signal</keyword>
<dbReference type="AlphaFoldDB" id="D9QGS0"/>
<dbReference type="KEGG" id="bsb:Bresu_1575"/>
<dbReference type="Proteomes" id="UP000002696">
    <property type="component" value="Chromosome"/>
</dbReference>
<feature type="chain" id="PRO_5003126750" evidence="6">
    <location>
        <begin position="27"/>
        <end position="169"/>
    </location>
</feature>
<dbReference type="InterPro" id="IPR036909">
    <property type="entry name" value="Cyt_c-like_dom_sf"/>
</dbReference>
<evidence type="ECO:0000313" key="9">
    <source>
        <dbReference type="Proteomes" id="UP000002696"/>
    </source>
</evidence>
<dbReference type="SUPFAM" id="SSF46626">
    <property type="entry name" value="Cytochrome c"/>
    <property type="match status" value="1"/>
</dbReference>
<keyword evidence="1 4" id="KW-0349">Heme</keyword>
<evidence type="ECO:0000259" key="7">
    <source>
        <dbReference type="PROSITE" id="PS51007"/>
    </source>
</evidence>
<dbReference type="GO" id="GO:0009055">
    <property type="term" value="F:electron transfer activity"/>
    <property type="evidence" value="ECO:0007669"/>
    <property type="project" value="InterPro"/>
</dbReference>
<evidence type="ECO:0000256" key="1">
    <source>
        <dbReference type="ARBA" id="ARBA00022617"/>
    </source>
</evidence>
<dbReference type="HOGENOM" id="CLU_117226_0_0_5"/>
<dbReference type="OrthoDB" id="9811281at2"/>
<keyword evidence="3 4" id="KW-0408">Iron</keyword>
<dbReference type="InterPro" id="IPR009056">
    <property type="entry name" value="Cyt_c-like_dom"/>
</dbReference>
<feature type="region of interest" description="Disordered" evidence="5">
    <location>
        <begin position="65"/>
        <end position="92"/>
    </location>
</feature>
<dbReference type="STRING" id="633149.Bresu_1575"/>
<dbReference type="Gene3D" id="1.10.760.10">
    <property type="entry name" value="Cytochrome c-like domain"/>
    <property type="match status" value="1"/>
</dbReference>
<feature type="domain" description="Cytochrome c" evidence="7">
    <location>
        <begin position="42"/>
        <end position="146"/>
    </location>
</feature>
<evidence type="ECO:0000256" key="3">
    <source>
        <dbReference type="ARBA" id="ARBA00023004"/>
    </source>
</evidence>
<protein>
    <submittedName>
        <fullName evidence="8">Cytochrome c</fullName>
    </submittedName>
</protein>
<evidence type="ECO:0000256" key="4">
    <source>
        <dbReference type="PROSITE-ProRule" id="PRU00433"/>
    </source>
</evidence>